<dbReference type="GO" id="GO:0005737">
    <property type="term" value="C:cytoplasm"/>
    <property type="evidence" value="ECO:0007669"/>
    <property type="project" value="TreeGrafter"/>
</dbReference>
<dbReference type="Proteomes" id="UP001153069">
    <property type="component" value="Unassembled WGS sequence"/>
</dbReference>
<organism evidence="3 4">
    <name type="scientific">Seminavis robusta</name>
    <dbReference type="NCBI Taxonomy" id="568900"/>
    <lineage>
        <taxon>Eukaryota</taxon>
        <taxon>Sar</taxon>
        <taxon>Stramenopiles</taxon>
        <taxon>Ochrophyta</taxon>
        <taxon>Bacillariophyta</taxon>
        <taxon>Bacillariophyceae</taxon>
        <taxon>Bacillariophycidae</taxon>
        <taxon>Naviculales</taxon>
        <taxon>Naviculaceae</taxon>
        <taxon>Seminavis</taxon>
    </lineage>
</organism>
<dbReference type="OrthoDB" id="45946at2759"/>
<feature type="domain" description="BTB" evidence="2">
    <location>
        <begin position="30"/>
        <end position="98"/>
    </location>
</feature>
<dbReference type="SMART" id="SM00225">
    <property type="entry name" value="BTB"/>
    <property type="match status" value="1"/>
</dbReference>
<dbReference type="InterPro" id="IPR011333">
    <property type="entry name" value="SKP1/BTB/POZ_sf"/>
</dbReference>
<evidence type="ECO:0000256" key="1">
    <source>
        <dbReference type="ARBA" id="ARBA00009993"/>
    </source>
</evidence>
<dbReference type="InterPro" id="IPR052407">
    <property type="entry name" value="BTB_POZ_domain_cont_9"/>
</dbReference>
<proteinExistence type="inferred from homology"/>
<dbReference type="InterPro" id="IPR012340">
    <property type="entry name" value="NA-bd_OB-fold"/>
</dbReference>
<dbReference type="AlphaFoldDB" id="A0A9N8DYE4"/>
<accession>A0A9N8DYE4</accession>
<dbReference type="SMART" id="SM00512">
    <property type="entry name" value="Skp1"/>
    <property type="match status" value="1"/>
</dbReference>
<reference evidence="3" key="1">
    <citation type="submission" date="2020-06" db="EMBL/GenBank/DDBJ databases">
        <authorList>
            <consortium name="Plant Systems Biology data submission"/>
        </authorList>
    </citation>
    <scope>NUCLEOTIDE SEQUENCE</scope>
    <source>
        <strain evidence="3">D6</strain>
    </source>
</reference>
<comment type="caution">
    <text evidence="3">The sequence shown here is derived from an EMBL/GenBank/DDBJ whole genome shotgun (WGS) entry which is preliminary data.</text>
</comment>
<evidence type="ECO:0000313" key="4">
    <source>
        <dbReference type="Proteomes" id="UP001153069"/>
    </source>
</evidence>
<dbReference type="Gene3D" id="2.40.50.140">
    <property type="entry name" value="Nucleic acid-binding proteins"/>
    <property type="match status" value="1"/>
</dbReference>
<evidence type="ECO:0000313" key="3">
    <source>
        <dbReference type="EMBL" id="CAB9511071.1"/>
    </source>
</evidence>
<dbReference type="InterPro" id="IPR000210">
    <property type="entry name" value="BTB/POZ_dom"/>
</dbReference>
<keyword evidence="4" id="KW-1185">Reference proteome</keyword>
<dbReference type="PROSITE" id="PS50097">
    <property type="entry name" value="BTB"/>
    <property type="match status" value="1"/>
</dbReference>
<dbReference type="Pfam" id="PF00651">
    <property type="entry name" value="BTB"/>
    <property type="match status" value="1"/>
</dbReference>
<evidence type="ECO:0000259" key="2">
    <source>
        <dbReference type="PROSITE" id="PS50097"/>
    </source>
</evidence>
<name>A0A9N8DYE4_9STRA</name>
<dbReference type="InterPro" id="IPR001232">
    <property type="entry name" value="SKP1-like"/>
</dbReference>
<dbReference type="Gene3D" id="3.30.710.10">
    <property type="entry name" value="Potassium Channel Kv1.1, Chain A"/>
    <property type="match status" value="1"/>
</dbReference>
<dbReference type="GO" id="GO:0006511">
    <property type="term" value="P:ubiquitin-dependent protein catabolic process"/>
    <property type="evidence" value="ECO:0007669"/>
    <property type="project" value="InterPro"/>
</dbReference>
<dbReference type="PANTHER" id="PTHR46306">
    <property type="entry name" value="BTB/POZ DOMAIN-CONTAINING PROTEIN 9"/>
    <property type="match status" value="1"/>
</dbReference>
<comment type="similarity">
    <text evidence="1">Belongs to the SKP1 family.</text>
</comment>
<sequence length="561" mass="62501">MSSSSSSSSKIMEASVVADLLSALEDDDLKDVSLIAKDGREIRACRFLLAARSKMLKRMLYGSFKESTATQIELRQYTATILEAVVEYCYRNRVPAHILTTDRSAETIRTLVQLAQAADYLEIPGLVADTEAWVQRRVSEHPRLACPVFDEADEGSDLFDCACRMIQCRPHVALAPDDKGQDGSSSYYAGGIECLKPNRIEALMKDHEIEAGELFLFEMLKRWVDHAADYHQAEALQVARECGKYFRLHYIEPDELLSTVQKSGLFPANLIVEAIMRQALKASQNRVWSINCRGRDNNVDRVLVEKSGHPEVNGVYYRIKGLNKGNDVYSKHEVSCGQLLVYTLSCTTKDDTIESRIFCSKVLTHRAIHNLLTLHKQPVIPVASIFQPLLQVIRIEKPKKLHDNSPLSKLCKVELSDGDHSMSGTLAEDLTKLVQDGLIQEFSLVKVLACDAYELGGRQWVHVKEVSIIGACPGCPLGDPTGVRVLEDLEGTSLDNAGLQKLYSCYYPVDQQAKDSKIPRKGWNVEEFGVEPVPRCTLIPATSRRFGDLSTCNSNDEGDSS</sequence>
<protein>
    <submittedName>
        <fullName evidence="3">BACK</fullName>
    </submittedName>
</protein>
<gene>
    <name evidence="3" type="ORF">SEMRO_466_G148810.1</name>
</gene>
<dbReference type="PANTHER" id="PTHR46306:SF1">
    <property type="entry name" value="BTB_POZ DOMAIN-CONTAINING PROTEIN 9"/>
    <property type="match status" value="1"/>
</dbReference>
<dbReference type="EMBL" id="CAICTM010000465">
    <property type="protein sequence ID" value="CAB9511071.1"/>
    <property type="molecule type" value="Genomic_DNA"/>
</dbReference>
<dbReference type="Gene3D" id="1.25.40.420">
    <property type="match status" value="1"/>
</dbReference>
<dbReference type="SUPFAM" id="SSF54695">
    <property type="entry name" value="POZ domain"/>
    <property type="match status" value="1"/>
</dbReference>
<dbReference type="CDD" id="cd18186">
    <property type="entry name" value="BTB_POZ_ZBTB_KLHL-like"/>
    <property type="match status" value="1"/>
</dbReference>